<dbReference type="CDD" id="cd14014">
    <property type="entry name" value="STKc_PknB_like"/>
    <property type="match status" value="1"/>
</dbReference>
<dbReference type="InterPro" id="IPR005543">
    <property type="entry name" value="PASTA_dom"/>
</dbReference>
<keyword evidence="3" id="KW-0808">Transferase</keyword>
<keyword evidence="12" id="KW-1133">Transmembrane helix</keyword>
<dbReference type="InterPro" id="IPR000719">
    <property type="entry name" value="Prot_kinase_dom"/>
</dbReference>
<dbReference type="EMBL" id="FNOT01000015">
    <property type="protein sequence ID" value="SDY96548.1"/>
    <property type="molecule type" value="Genomic_DNA"/>
</dbReference>
<reference evidence="15" key="1">
    <citation type="submission" date="2016-10" db="EMBL/GenBank/DDBJ databases">
        <authorList>
            <person name="de Groot N.N."/>
        </authorList>
    </citation>
    <scope>NUCLEOTIDE SEQUENCE [LARGE SCALE GENOMIC DNA]</scope>
    <source>
        <strain evidence="15">DSM 45422</strain>
    </source>
</reference>
<dbReference type="PROSITE" id="PS51178">
    <property type="entry name" value="PASTA"/>
    <property type="match status" value="3"/>
</dbReference>
<keyword evidence="6 15" id="KW-0418">Kinase</keyword>
<accession>A0A1H3L097</accession>
<evidence type="ECO:0000256" key="2">
    <source>
        <dbReference type="ARBA" id="ARBA00022527"/>
    </source>
</evidence>
<dbReference type="InterPro" id="IPR008271">
    <property type="entry name" value="Ser/Thr_kinase_AS"/>
</dbReference>
<dbReference type="GO" id="GO:0005524">
    <property type="term" value="F:ATP binding"/>
    <property type="evidence" value="ECO:0007669"/>
    <property type="project" value="UniProtKB-UniRule"/>
</dbReference>
<evidence type="ECO:0000313" key="15">
    <source>
        <dbReference type="EMBL" id="SDY57862.1"/>
    </source>
</evidence>
<dbReference type="PROSITE" id="PS50011">
    <property type="entry name" value="PROTEIN_KINASE_DOM"/>
    <property type="match status" value="1"/>
</dbReference>
<feature type="region of interest" description="Disordered" evidence="11">
    <location>
        <begin position="596"/>
        <end position="619"/>
    </location>
</feature>
<dbReference type="PANTHER" id="PTHR43289">
    <property type="entry name" value="MITOGEN-ACTIVATED PROTEIN KINASE KINASE KINASE 20-RELATED"/>
    <property type="match status" value="1"/>
</dbReference>
<organism evidence="15 17">
    <name type="scientific">Geodermatophilus africanus</name>
    <dbReference type="NCBI Taxonomy" id="1137993"/>
    <lineage>
        <taxon>Bacteria</taxon>
        <taxon>Bacillati</taxon>
        <taxon>Actinomycetota</taxon>
        <taxon>Actinomycetes</taxon>
        <taxon>Geodermatophilales</taxon>
        <taxon>Geodermatophilaceae</taxon>
        <taxon>Geodermatophilus</taxon>
    </lineage>
</organism>
<dbReference type="Pfam" id="PF03793">
    <property type="entry name" value="PASTA"/>
    <property type="match status" value="3"/>
</dbReference>
<dbReference type="InterPro" id="IPR017441">
    <property type="entry name" value="Protein_kinase_ATP_BS"/>
</dbReference>
<dbReference type="EC" id="2.7.11.1" evidence="1"/>
<keyword evidence="12" id="KW-0812">Transmembrane</keyword>
<dbReference type="RefSeq" id="WP_091158317.1">
    <property type="nucleotide sequence ID" value="NZ_FNOT01000008.1"/>
</dbReference>
<protein>
    <recommendedName>
        <fullName evidence="1">non-specific serine/threonine protein kinase</fullName>
        <ecNumber evidence="1">2.7.11.1</ecNumber>
    </recommendedName>
</protein>
<evidence type="ECO:0000256" key="11">
    <source>
        <dbReference type="SAM" id="MobiDB-lite"/>
    </source>
</evidence>
<evidence type="ECO:0000256" key="7">
    <source>
        <dbReference type="ARBA" id="ARBA00022840"/>
    </source>
</evidence>
<dbReference type="Proteomes" id="UP000198921">
    <property type="component" value="Unassembled WGS sequence"/>
</dbReference>
<dbReference type="GO" id="GO:0045717">
    <property type="term" value="P:negative regulation of fatty acid biosynthetic process"/>
    <property type="evidence" value="ECO:0007669"/>
    <property type="project" value="UniProtKB-ARBA"/>
</dbReference>
<feature type="domain" description="Protein kinase" evidence="13">
    <location>
        <begin position="11"/>
        <end position="274"/>
    </location>
</feature>
<feature type="domain" description="PASTA" evidence="14">
    <location>
        <begin position="355"/>
        <end position="423"/>
    </location>
</feature>
<evidence type="ECO:0000256" key="6">
    <source>
        <dbReference type="ARBA" id="ARBA00022777"/>
    </source>
</evidence>
<keyword evidence="12" id="KW-0472">Membrane</keyword>
<sequence>MTTPPVLGERYEIGGVLGRGGMAEVHRGRDLRLGREVAVKVLRSDLARDPSFQVRFRREAQAAASLNHPAIVAVYDTGEDRSSSGATPYIVMEYVEGETLRDVLRREGVLSPERAMTFAADICAALDFSHRNGIVHRDVKPGNVMITPEGTVKVMDFGIARAVSDSAATMTSTAAVIGTAQYLSPEQARGESVDARSDVYSVGCLLYELVTGAPPFTGDSPVSVAYQHVREDPRLPSSVNPGIPADLDAILLKALSKNPANRYQSAAEMRNDLLRSLAGQRVEATPVMGDAEKTAIIGAPPGGYGDGDWDDEDDGKRRRNRVIAAVIASLLIIGGVVAVALLVNSGDDEPAAEPTATQVSVPNVAGQDQATATQNLEAAGLTVGEVTQQVTQDVSQEGTVLGTDPSSGTQVAEGTAVDLAVGVGPDTVEVPAVVGLDVDRAETTLGNAGFSDVQTEEIDSLSPADQVVDVSPGEGQSVDPSTTVTLQVSDGDAEVPDVTGQQQAAATQELRSAGFTNVTPEQVESPQPEGTVIGTDPSPGEQASADDPITLQVSSGPAEDPRPTVPVVTNQPSAAAAVSALRAAGFTNVGVVDTAGNEADPSSATAIVGTDPPAESRADANDRILLVIQVPEAPTPGGDPGIED</sequence>
<evidence type="ECO:0000259" key="14">
    <source>
        <dbReference type="PROSITE" id="PS51178"/>
    </source>
</evidence>
<feature type="domain" description="PASTA" evidence="14">
    <location>
        <begin position="492"/>
        <end position="555"/>
    </location>
</feature>
<dbReference type="Gene3D" id="3.30.200.20">
    <property type="entry name" value="Phosphorylase Kinase, domain 1"/>
    <property type="match status" value="1"/>
</dbReference>
<dbReference type="FunFam" id="3.30.200.20:FF:000035">
    <property type="entry name" value="Serine/threonine protein kinase Stk1"/>
    <property type="match status" value="1"/>
</dbReference>
<evidence type="ECO:0000256" key="12">
    <source>
        <dbReference type="SAM" id="Phobius"/>
    </source>
</evidence>
<dbReference type="PANTHER" id="PTHR43289:SF6">
    <property type="entry name" value="SERINE_THREONINE-PROTEIN KINASE NEKL-3"/>
    <property type="match status" value="1"/>
</dbReference>
<dbReference type="FunFam" id="1.10.510.10:FF:000021">
    <property type="entry name" value="Serine/threonine protein kinase"/>
    <property type="match status" value="1"/>
</dbReference>
<feature type="domain" description="PASTA" evidence="14">
    <location>
        <begin position="424"/>
        <end position="490"/>
    </location>
</feature>
<comment type="catalytic activity">
    <reaction evidence="9">
        <text>L-seryl-[protein] + ATP = O-phospho-L-seryl-[protein] + ADP + H(+)</text>
        <dbReference type="Rhea" id="RHEA:17989"/>
        <dbReference type="Rhea" id="RHEA-COMP:9863"/>
        <dbReference type="Rhea" id="RHEA-COMP:11604"/>
        <dbReference type="ChEBI" id="CHEBI:15378"/>
        <dbReference type="ChEBI" id="CHEBI:29999"/>
        <dbReference type="ChEBI" id="CHEBI:30616"/>
        <dbReference type="ChEBI" id="CHEBI:83421"/>
        <dbReference type="ChEBI" id="CHEBI:456216"/>
        <dbReference type="EC" id="2.7.11.1"/>
    </reaction>
</comment>
<evidence type="ECO:0000313" key="17">
    <source>
        <dbReference type="Proteomes" id="UP000198921"/>
    </source>
</evidence>
<dbReference type="OrthoDB" id="9762169at2"/>
<dbReference type="SMART" id="SM00220">
    <property type="entry name" value="S_TKc"/>
    <property type="match status" value="1"/>
</dbReference>
<gene>
    <name evidence="15" type="ORF">SAMN05660209_03219</name>
    <name evidence="16" type="ORF">SAMN05660209_04190</name>
</gene>
<evidence type="ECO:0000256" key="5">
    <source>
        <dbReference type="ARBA" id="ARBA00022741"/>
    </source>
</evidence>
<feature type="transmembrane region" description="Helical" evidence="12">
    <location>
        <begin position="322"/>
        <end position="343"/>
    </location>
</feature>
<keyword evidence="17" id="KW-1185">Reference proteome</keyword>
<comment type="catalytic activity">
    <reaction evidence="8">
        <text>L-threonyl-[protein] + ATP = O-phospho-L-threonyl-[protein] + ADP + H(+)</text>
        <dbReference type="Rhea" id="RHEA:46608"/>
        <dbReference type="Rhea" id="RHEA-COMP:11060"/>
        <dbReference type="Rhea" id="RHEA-COMP:11605"/>
        <dbReference type="ChEBI" id="CHEBI:15378"/>
        <dbReference type="ChEBI" id="CHEBI:30013"/>
        <dbReference type="ChEBI" id="CHEBI:30616"/>
        <dbReference type="ChEBI" id="CHEBI:61977"/>
        <dbReference type="ChEBI" id="CHEBI:456216"/>
        <dbReference type="EC" id="2.7.11.1"/>
    </reaction>
</comment>
<dbReference type="Gene3D" id="3.30.10.20">
    <property type="match status" value="4"/>
</dbReference>
<dbReference type="InterPro" id="IPR011009">
    <property type="entry name" value="Kinase-like_dom_sf"/>
</dbReference>
<evidence type="ECO:0000256" key="8">
    <source>
        <dbReference type="ARBA" id="ARBA00047899"/>
    </source>
</evidence>
<dbReference type="AlphaFoldDB" id="A0A1H3L097"/>
<dbReference type="SMART" id="SM00740">
    <property type="entry name" value="PASTA"/>
    <property type="match status" value="4"/>
</dbReference>
<evidence type="ECO:0000256" key="9">
    <source>
        <dbReference type="ARBA" id="ARBA00048679"/>
    </source>
</evidence>
<dbReference type="EMBL" id="FNOT01000008">
    <property type="protein sequence ID" value="SDY57862.1"/>
    <property type="molecule type" value="Genomic_DNA"/>
</dbReference>
<evidence type="ECO:0000256" key="1">
    <source>
        <dbReference type="ARBA" id="ARBA00012513"/>
    </source>
</evidence>
<dbReference type="STRING" id="1137993.SAMN05660209_03219"/>
<dbReference type="PROSITE" id="PS00108">
    <property type="entry name" value="PROTEIN_KINASE_ST"/>
    <property type="match status" value="1"/>
</dbReference>
<dbReference type="PROSITE" id="PS00107">
    <property type="entry name" value="PROTEIN_KINASE_ATP"/>
    <property type="match status" value="1"/>
</dbReference>
<keyword evidence="2 15" id="KW-0723">Serine/threonine-protein kinase</keyword>
<keyword evidence="7 10" id="KW-0067">ATP-binding</keyword>
<feature type="region of interest" description="Disordered" evidence="11">
    <location>
        <begin position="517"/>
        <end position="565"/>
    </location>
</feature>
<dbReference type="CDD" id="cd06577">
    <property type="entry name" value="PASTA_pknB"/>
    <property type="match status" value="3"/>
</dbReference>
<dbReference type="SUPFAM" id="SSF56112">
    <property type="entry name" value="Protein kinase-like (PK-like)"/>
    <property type="match status" value="1"/>
</dbReference>
<evidence type="ECO:0000256" key="10">
    <source>
        <dbReference type="PROSITE-ProRule" id="PRU10141"/>
    </source>
</evidence>
<keyword evidence="4" id="KW-0677">Repeat</keyword>
<dbReference type="Gene3D" id="1.10.510.10">
    <property type="entry name" value="Transferase(Phosphotransferase) domain 1"/>
    <property type="match status" value="1"/>
</dbReference>
<name>A0A1H3L097_9ACTN</name>
<feature type="region of interest" description="Disordered" evidence="11">
    <location>
        <begin position="461"/>
        <end position="481"/>
    </location>
</feature>
<dbReference type="NCBIfam" id="NF033483">
    <property type="entry name" value="PknB_PASTA_kin"/>
    <property type="match status" value="1"/>
</dbReference>
<evidence type="ECO:0000313" key="16">
    <source>
        <dbReference type="EMBL" id="SDY96548.1"/>
    </source>
</evidence>
<dbReference type="Pfam" id="PF00069">
    <property type="entry name" value="Pkinase"/>
    <property type="match status" value="1"/>
</dbReference>
<proteinExistence type="predicted"/>
<reference evidence="17" key="2">
    <citation type="submission" date="2016-10" db="EMBL/GenBank/DDBJ databases">
        <authorList>
            <person name="Varghese N."/>
            <person name="Submissions S."/>
        </authorList>
    </citation>
    <scope>NUCLEOTIDE SEQUENCE [LARGE SCALE GENOMIC DNA]</scope>
    <source>
        <strain evidence="17">DSM 45422</strain>
    </source>
</reference>
<evidence type="ECO:0000256" key="4">
    <source>
        <dbReference type="ARBA" id="ARBA00022737"/>
    </source>
</evidence>
<dbReference type="GO" id="GO:0004674">
    <property type="term" value="F:protein serine/threonine kinase activity"/>
    <property type="evidence" value="ECO:0007669"/>
    <property type="project" value="UniProtKB-KW"/>
</dbReference>
<keyword evidence="5 10" id="KW-0547">Nucleotide-binding</keyword>
<feature type="binding site" evidence="10">
    <location>
        <position position="40"/>
    </location>
    <ligand>
        <name>ATP</name>
        <dbReference type="ChEBI" id="CHEBI:30616"/>
    </ligand>
</feature>
<evidence type="ECO:0000259" key="13">
    <source>
        <dbReference type="PROSITE" id="PS50011"/>
    </source>
</evidence>
<evidence type="ECO:0000256" key="3">
    <source>
        <dbReference type="ARBA" id="ARBA00022679"/>
    </source>
</evidence>